<dbReference type="GO" id="GO:1990904">
    <property type="term" value="C:ribonucleoprotein complex"/>
    <property type="evidence" value="ECO:0007669"/>
    <property type="project" value="UniProtKB-UniRule"/>
</dbReference>
<name>A0A6P6RQE0_9EIME</name>
<feature type="domain" description="S5 DRBM" evidence="6">
    <location>
        <begin position="627"/>
        <end position="690"/>
    </location>
</feature>
<reference evidence="8" key="1">
    <citation type="submission" date="2025-08" db="UniProtKB">
        <authorList>
            <consortium name="RefSeq"/>
        </authorList>
    </citation>
    <scope>IDENTIFICATION</scope>
</reference>
<evidence type="ECO:0000256" key="4">
    <source>
        <dbReference type="SAM" id="MobiDB-lite"/>
    </source>
</evidence>
<evidence type="ECO:0000313" key="7">
    <source>
        <dbReference type="Proteomes" id="UP000515125"/>
    </source>
</evidence>
<feature type="region of interest" description="Disordered" evidence="4">
    <location>
        <begin position="294"/>
        <end position="313"/>
    </location>
</feature>
<accession>A0A6P6RQE0</accession>
<sequence>MLPPRRLLLQRRLLRSQGLQQDCGRHKHQVHECRERASFHAEFLAAAAAASQAESRPHARSSADSKVYWALHCCRQLHRSHLAKKLERQSIRRLKHLDEVPNAAAAAAATRAAAAVGDGLPLRIEKETFARELLLQRHAIAALFTDDQKSALFNRKANSADRPADNPPHSAAGHAGAAPPVRKELSPAQQQQLNRHLRNAMKAWSLLRPEAEPFYKEDAMLNLESRLNSLTLEHSSLQQELLKQQEQQELEDGLVPPTGAVAAWLAGHLSRVIANQKRYALLPVVSPQPISATAPPVSLSPTYSSKNGSSPQDSIDARFAAFVVSRLRDPLYDMGRDCLFDSWLVKEDAIDNLILKADLADAPQALKGLAAFFQLTGANGAEVYTPEVEAAVSRLFGTLSDVGLSDWLRAVPEMFEAFLPHGEIPYTSVSPEDMATARLLLAAATKGKGNLLDFDAASPFKLLHGIPAKTVEEELRALPENPLLPSAELEKHFNVEEAARCIAPSAEGTIAGGSQTAADETLKKFKAKFGITPLEALVDDELKFVQTAGPAEWQLQDCSGGSGEHGSGSNASEAPSLAERDGASAGDGLVFAGWKWKRPSQTVRDASRGVYVRERGGVDPQLALHELRQTLLQANRMMAMTKQGRVYYYRAIVAVGNGRGLFGIGIGFGSKPKDARSSAALSAIQNLKLLDLDDARILTTPQHGQEYSAHVKKTTTCEPCRGATRAARETIRAG</sequence>
<dbReference type="Proteomes" id="UP000515125">
    <property type="component" value="Unplaced"/>
</dbReference>
<dbReference type="Pfam" id="PF00333">
    <property type="entry name" value="Ribosomal_S5"/>
    <property type="match status" value="1"/>
</dbReference>
<dbReference type="PROSITE" id="PS50137">
    <property type="entry name" value="DS_RBD"/>
    <property type="match status" value="1"/>
</dbReference>
<dbReference type="GO" id="GO:0003735">
    <property type="term" value="F:structural constituent of ribosome"/>
    <property type="evidence" value="ECO:0007669"/>
    <property type="project" value="UniProtKB-UniRule"/>
</dbReference>
<dbReference type="OrthoDB" id="309483at2759"/>
<dbReference type="RefSeq" id="XP_026190031.1">
    <property type="nucleotide sequence ID" value="XM_026334246.1"/>
</dbReference>
<dbReference type="GO" id="GO:0006412">
    <property type="term" value="P:translation"/>
    <property type="evidence" value="ECO:0007669"/>
    <property type="project" value="InterPro"/>
</dbReference>
<evidence type="ECO:0000256" key="2">
    <source>
        <dbReference type="PROSITE-ProRule" id="PRU00268"/>
    </source>
</evidence>
<dbReference type="GO" id="GO:0005840">
    <property type="term" value="C:ribosome"/>
    <property type="evidence" value="ECO:0007669"/>
    <property type="project" value="UniProtKB-KW"/>
</dbReference>
<proteinExistence type="predicted"/>
<keyword evidence="2" id="KW-0687">Ribonucleoprotein</keyword>
<keyword evidence="3" id="KW-0175">Coiled coil</keyword>
<feature type="compositionally biased region" description="Low complexity" evidence="4">
    <location>
        <begin position="167"/>
        <end position="180"/>
    </location>
</feature>
<feature type="coiled-coil region" evidence="3">
    <location>
        <begin position="220"/>
        <end position="247"/>
    </location>
</feature>
<dbReference type="GO" id="GO:0003723">
    <property type="term" value="F:RNA binding"/>
    <property type="evidence" value="ECO:0007669"/>
    <property type="project" value="UniProtKB-UniRule"/>
</dbReference>
<evidence type="ECO:0000256" key="1">
    <source>
        <dbReference type="PROSITE-ProRule" id="PRU00266"/>
    </source>
</evidence>
<gene>
    <name evidence="8" type="primary">LOC34620567</name>
</gene>
<evidence type="ECO:0000259" key="6">
    <source>
        <dbReference type="PROSITE" id="PS50881"/>
    </source>
</evidence>
<keyword evidence="2" id="KW-0689">Ribosomal protein</keyword>
<feature type="compositionally biased region" description="Polar residues" evidence="4">
    <location>
        <begin position="299"/>
        <end position="313"/>
    </location>
</feature>
<organism evidence="7 8">
    <name type="scientific">Cyclospora cayetanensis</name>
    <dbReference type="NCBI Taxonomy" id="88456"/>
    <lineage>
        <taxon>Eukaryota</taxon>
        <taxon>Sar</taxon>
        <taxon>Alveolata</taxon>
        <taxon>Apicomplexa</taxon>
        <taxon>Conoidasida</taxon>
        <taxon>Coccidia</taxon>
        <taxon>Eucoccidiorida</taxon>
        <taxon>Eimeriorina</taxon>
        <taxon>Eimeriidae</taxon>
        <taxon>Cyclospora</taxon>
    </lineage>
</organism>
<dbReference type="GeneID" id="34620567"/>
<keyword evidence="1" id="KW-0694">RNA-binding</keyword>
<feature type="region of interest" description="Disordered" evidence="4">
    <location>
        <begin position="158"/>
        <end position="194"/>
    </location>
</feature>
<dbReference type="InterPro" id="IPR014720">
    <property type="entry name" value="dsRBD_dom"/>
</dbReference>
<protein>
    <submittedName>
        <fullName evidence="8">Uncharacterized protein LOC34620567</fullName>
    </submittedName>
</protein>
<dbReference type="InterPro" id="IPR013810">
    <property type="entry name" value="Ribosomal_uS5_N"/>
</dbReference>
<dbReference type="AlphaFoldDB" id="A0A6P6RQE0"/>
<dbReference type="PROSITE" id="PS50881">
    <property type="entry name" value="S5_DSRBD"/>
    <property type="match status" value="1"/>
</dbReference>
<keyword evidence="7" id="KW-1185">Reference proteome</keyword>
<dbReference type="SUPFAM" id="SSF54768">
    <property type="entry name" value="dsRNA-binding domain-like"/>
    <property type="match status" value="1"/>
</dbReference>
<dbReference type="Gene3D" id="3.30.160.20">
    <property type="match status" value="1"/>
</dbReference>
<evidence type="ECO:0000259" key="5">
    <source>
        <dbReference type="PROSITE" id="PS50137"/>
    </source>
</evidence>
<feature type="domain" description="DRBM" evidence="5">
    <location>
        <begin position="619"/>
        <end position="689"/>
    </location>
</feature>
<evidence type="ECO:0000313" key="8">
    <source>
        <dbReference type="RefSeq" id="XP_026190031.1"/>
    </source>
</evidence>
<evidence type="ECO:0000256" key="3">
    <source>
        <dbReference type="SAM" id="Coils"/>
    </source>
</evidence>
<feature type="region of interest" description="Disordered" evidence="4">
    <location>
        <begin position="555"/>
        <end position="582"/>
    </location>
</feature>